<dbReference type="PROSITE" id="PS50076">
    <property type="entry name" value="DNAJ_2"/>
    <property type="match status" value="1"/>
</dbReference>
<dbReference type="Pfam" id="PF00226">
    <property type="entry name" value="DnaJ"/>
    <property type="match status" value="1"/>
</dbReference>
<dbReference type="Gene3D" id="1.10.287.110">
    <property type="entry name" value="DnaJ domain"/>
    <property type="match status" value="1"/>
</dbReference>
<proteinExistence type="predicted"/>
<dbReference type="GO" id="GO:0044183">
    <property type="term" value="F:protein folding chaperone"/>
    <property type="evidence" value="ECO:0007669"/>
    <property type="project" value="TreeGrafter"/>
</dbReference>
<dbReference type="SUPFAM" id="SSF46565">
    <property type="entry name" value="Chaperone J-domain"/>
    <property type="match status" value="1"/>
</dbReference>
<protein>
    <recommendedName>
        <fullName evidence="1">J domain-containing protein</fullName>
    </recommendedName>
</protein>
<sequence>MDTESLKIKNKIKTAKQLLGLTQNKKHTFYEIKKHYRIAALKNHPDKHFNSDESTAKFKEVNEAYVLLTSDFENKYDEEETAQDCKEDDNCNKYKYGDIFSAFISSLMVGLSNTKIAELNVILTAVMDKCKTLTTGMFDNMDKSSILFIYDLIMKYYTILDISDERFDGIIKILKTKMKIDDVIILNPTISDLFDDNNIQVIEHEKKTYYIPIWHTELYFDMNEQRELIVKCIPKLPEYIYIDELNNIHIDVRTRVENLFNQPTCAFTIVMYDNISIDIPICDMEFKTHQTITLHKRGIPMINTENVYDISERMDIIVNLEIIL</sequence>
<dbReference type="InterPro" id="IPR001623">
    <property type="entry name" value="DnaJ_domain"/>
</dbReference>
<dbReference type="EMBL" id="MN739004">
    <property type="protein sequence ID" value="QHT34672.1"/>
    <property type="molecule type" value="Genomic_DNA"/>
</dbReference>
<dbReference type="GO" id="GO:0051087">
    <property type="term" value="F:protein-folding chaperone binding"/>
    <property type="evidence" value="ECO:0007669"/>
    <property type="project" value="TreeGrafter"/>
</dbReference>
<evidence type="ECO:0000313" key="2">
    <source>
        <dbReference type="EMBL" id="QHT34672.1"/>
    </source>
</evidence>
<dbReference type="GO" id="GO:0005634">
    <property type="term" value="C:nucleus"/>
    <property type="evidence" value="ECO:0007669"/>
    <property type="project" value="TreeGrafter"/>
</dbReference>
<dbReference type="CDD" id="cd06257">
    <property type="entry name" value="DnaJ"/>
    <property type="match status" value="1"/>
</dbReference>
<dbReference type="GO" id="GO:0005737">
    <property type="term" value="C:cytoplasm"/>
    <property type="evidence" value="ECO:0007669"/>
    <property type="project" value="TreeGrafter"/>
</dbReference>
<dbReference type="AlphaFoldDB" id="A0A6C0F0W1"/>
<dbReference type="GO" id="GO:0051082">
    <property type="term" value="F:unfolded protein binding"/>
    <property type="evidence" value="ECO:0007669"/>
    <property type="project" value="TreeGrafter"/>
</dbReference>
<dbReference type="PANTHER" id="PTHR43948:SF10">
    <property type="entry name" value="MRJ, ISOFORM E"/>
    <property type="match status" value="1"/>
</dbReference>
<dbReference type="InterPro" id="IPR036869">
    <property type="entry name" value="J_dom_sf"/>
</dbReference>
<dbReference type="PANTHER" id="PTHR43948">
    <property type="entry name" value="DNAJ HOMOLOG SUBFAMILY B"/>
    <property type="match status" value="1"/>
</dbReference>
<organism evidence="2">
    <name type="scientific">viral metagenome</name>
    <dbReference type="NCBI Taxonomy" id="1070528"/>
    <lineage>
        <taxon>unclassified sequences</taxon>
        <taxon>metagenomes</taxon>
        <taxon>organismal metagenomes</taxon>
    </lineage>
</organism>
<evidence type="ECO:0000259" key="1">
    <source>
        <dbReference type="PROSITE" id="PS50076"/>
    </source>
</evidence>
<accession>A0A6C0F0W1</accession>
<reference evidence="2" key="1">
    <citation type="journal article" date="2020" name="Nature">
        <title>Giant virus diversity and host interactions through global metagenomics.</title>
        <authorList>
            <person name="Schulz F."/>
            <person name="Roux S."/>
            <person name="Paez-Espino D."/>
            <person name="Jungbluth S."/>
            <person name="Walsh D.A."/>
            <person name="Denef V.J."/>
            <person name="McMahon K.D."/>
            <person name="Konstantinidis K.T."/>
            <person name="Eloe-Fadrosh E.A."/>
            <person name="Kyrpides N.C."/>
            <person name="Woyke T."/>
        </authorList>
    </citation>
    <scope>NUCLEOTIDE SEQUENCE</scope>
    <source>
        <strain evidence="2">GVMAG-M-3300009163-63</strain>
    </source>
</reference>
<dbReference type="SMART" id="SM00271">
    <property type="entry name" value="DnaJ"/>
    <property type="match status" value="1"/>
</dbReference>
<feature type="domain" description="J" evidence="1">
    <location>
        <begin position="14"/>
        <end position="80"/>
    </location>
</feature>
<name>A0A6C0F0W1_9ZZZZ</name>